<proteinExistence type="predicted"/>
<dbReference type="Proteomes" id="UP000824120">
    <property type="component" value="Chromosome 9"/>
</dbReference>
<evidence type="ECO:0000313" key="2">
    <source>
        <dbReference type="Proteomes" id="UP000824120"/>
    </source>
</evidence>
<dbReference type="EMBL" id="JACXVP010000009">
    <property type="protein sequence ID" value="KAG5585711.1"/>
    <property type="molecule type" value="Genomic_DNA"/>
</dbReference>
<name>A0A9J5XDM8_SOLCO</name>
<sequence length="97" mass="11639">MFAGLFWSNLIRELKKHWSTPSLFHPHEERRMGFENLHDISKALFVKIWWNLRTNSRNIYPEEDDNWIEVKALGHIIPVCFDYDKTIVLVKEIVEEG</sequence>
<accession>A0A9J5XDM8</accession>
<dbReference type="OrthoDB" id="1243493at2759"/>
<gene>
    <name evidence="1" type="ORF">H5410_046145</name>
</gene>
<reference evidence="1 2" key="1">
    <citation type="submission" date="2020-09" db="EMBL/GenBank/DDBJ databases">
        <title>De no assembly of potato wild relative species, Solanum commersonii.</title>
        <authorList>
            <person name="Cho K."/>
        </authorList>
    </citation>
    <scope>NUCLEOTIDE SEQUENCE [LARGE SCALE GENOMIC DNA]</scope>
    <source>
        <strain evidence="1">LZ3.2</strain>
        <tissue evidence="1">Leaf</tissue>
    </source>
</reference>
<comment type="caution">
    <text evidence="1">The sequence shown here is derived from an EMBL/GenBank/DDBJ whole genome shotgun (WGS) entry which is preliminary data.</text>
</comment>
<keyword evidence="2" id="KW-1185">Reference proteome</keyword>
<organism evidence="1 2">
    <name type="scientific">Solanum commersonii</name>
    <name type="common">Commerson's wild potato</name>
    <name type="synonym">Commerson's nightshade</name>
    <dbReference type="NCBI Taxonomy" id="4109"/>
    <lineage>
        <taxon>Eukaryota</taxon>
        <taxon>Viridiplantae</taxon>
        <taxon>Streptophyta</taxon>
        <taxon>Embryophyta</taxon>
        <taxon>Tracheophyta</taxon>
        <taxon>Spermatophyta</taxon>
        <taxon>Magnoliopsida</taxon>
        <taxon>eudicotyledons</taxon>
        <taxon>Gunneridae</taxon>
        <taxon>Pentapetalae</taxon>
        <taxon>asterids</taxon>
        <taxon>lamiids</taxon>
        <taxon>Solanales</taxon>
        <taxon>Solanaceae</taxon>
        <taxon>Solanoideae</taxon>
        <taxon>Solaneae</taxon>
        <taxon>Solanum</taxon>
    </lineage>
</organism>
<dbReference type="AlphaFoldDB" id="A0A9J5XDM8"/>
<protein>
    <submittedName>
        <fullName evidence="1">Uncharacterized protein</fullName>
    </submittedName>
</protein>
<evidence type="ECO:0000313" key="1">
    <source>
        <dbReference type="EMBL" id="KAG5585711.1"/>
    </source>
</evidence>